<organism evidence="1">
    <name type="scientific">Tanacetum cinerariifolium</name>
    <name type="common">Dalmatian daisy</name>
    <name type="synonym">Chrysanthemum cinerariifolium</name>
    <dbReference type="NCBI Taxonomy" id="118510"/>
    <lineage>
        <taxon>Eukaryota</taxon>
        <taxon>Viridiplantae</taxon>
        <taxon>Streptophyta</taxon>
        <taxon>Embryophyta</taxon>
        <taxon>Tracheophyta</taxon>
        <taxon>Spermatophyta</taxon>
        <taxon>Magnoliopsida</taxon>
        <taxon>eudicotyledons</taxon>
        <taxon>Gunneridae</taxon>
        <taxon>Pentapetalae</taxon>
        <taxon>asterids</taxon>
        <taxon>campanulids</taxon>
        <taxon>Asterales</taxon>
        <taxon>Asteraceae</taxon>
        <taxon>Asteroideae</taxon>
        <taxon>Anthemideae</taxon>
        <taxon>Anthemidinae</taxon>
        <taxon>Tanacetum</taxon>
    </lineage>
</organism>
<evidence type="ECO:0000313" key="1">
    <source>
        <dbReference type="EMBL" id="GFD34294.1"/>
    </source>
</evidence>
<gene>
    <name evidence="1" type="ORF">Tci_906263</name>
</gene>
<comment type="caution">
    <text evidence="1">The sequence shown here is derived from an EMBL/GenBank/DDBJ whole genome shotgun (WGS) entry which is preliminary data.</text>
</comment>
<name>A0A699VR38_TANCI</name>
<feature type="non-terminal residue" evidence="1">
    <location>
        <position position="1"/>
    </location>
</feature>
<dbReference type="AlphaFoldDB" id="A0A699VR38"/>
<reference evidence="1" key="1">
    <citation type="journal article" date="2019" name="Sci. Rep.">
        <title>Draft genome of Tanacetum cinerariifolium, the natural source of mosquito coil.</title>
        <authorList>
            <person name="Yamashiro T."/>
            <person name="Shiraishi A."/>
            <person name="Satake H."/>
            <person name="Nakayama K."/>
        </authorList>
    </citation>
    <scope>NUCLEOTIDE SEQUENCE</scope>
</reference>
<sequence length="91" mass="10056">VHDLSTIIMGVNNLLRISGRQGAKILPLSPQYANQSILSSTAVIYGQSRPNLPSNNRTLAHLISTRGSSEASSLLKWHVYLRNTLSTRSRR</sequence>
<proteinExistence type="predicted"/>
<protein>
    <submittedName>
        <fullName evidence="1">Uncharacterized protein</fullName>
    </submittedName>
</protein>
<dbReference type="EMBL" id="BKCJ011444868">
    <property type="protein sequence ID" value="GFD34294.1"/>
    <property type="molecule type" value="Genomic_DNA"/>
</dbReference>
<accession>A0A699VR38</accession>